<accession>A0ABT4ZKL7</accession>
<proteinExistence type="predicted"/>
<evidence type="ECO:0000313" key="1">
    <source>
        <dbReference type="EMBL" id="MDB6179627.1"/>
    </source>
</evidence>
<evidence type="ECO:0000313" key="2">
    <source>
        <dbReference type="Proteomes" id="UP001165641"/>
    </source>
</evidence>
<name>A0ABT4ZKL7_9RHOB</name>
<keyword evidence="2" id="KW-1185">Reference proteome</keyword>
<gene>
    <name evidence="1" type="ORF">PAF17_19370</name>
</gene>
<dbReference type="EMBL" id="JAQBIE010000046">
    <property type="protein sequence ID" value="MDB6179627.1"/>
    <property type="molecule type" value="Genomic_DNA"/>
</dbReference>
<comment type="caution">
    <text evidence="1">The sequence shown here is derived from an EMBL/GenBank/DDBJ whole genome shotgun (WGS) entry which is preliminary data.</text>
</comment>
<protein>
    <submittedName>
        <fullName evidence="1">Uncharacterized protein</fullName>
    </submittedName>
</protein>
<dbReference type="Proteomes" id="UP001165641">
    <property type="component" value="Unassembled WGS sequence"/>
</dbReference>
<reference evidence="1" key="1">
    <citation type="submission" date="2022-12" db="EMBL/GenBank/DDBJ databases">
        <title>Paracoccus onchidii sp. nov., isolated from a marine invertebrate from the South China Sea.</title>
        <authorList>
            <person name="Xu S."/>
            <person name="Liu Z."/>
            <person name="Xu Y."/>
        </authorList>
    </citation>
    <scope>NUCLEOTIDE SEQUENCE</scope>
    <source>
        <strain evidence="1">Z330</strain>
    </source>
</reference>
<dbReference type="RefSeq" id="WP_271890721.1">
    <property type="nucleotide sequence ID" value="NZ_JAQBIE010000046.1"/>
</dbReference>
<sequence>MLHLTVIHTTDPPKIGKGFRLRGGALVADHHPLLVAGPAEVVSVADLSAFADLLGGLDAGSQVLTYGRLAADAVEIVTKAHEGNGAIARTRDSFSWPSGPGIVLLDYDAGEVDDMHEVAAILTDAQPALDLHQQLWWPSSSSHICKAGGRDLTGLRGARGYMIAKDARDIPRAMVALVARLWLRGHGRIDVSASGQLLERCILDSSVWQPERLDFAAGAVCGEGLEQRRGEPVLLNPDRLPVADTRGLFPPLNRDEARAFDLIKTRAKAAKMTAAEAQRAIWARARDVAAIMRDRPSLTEAEVEAAADADRATRAAITKLATAPRAVLPAGHVLHVSKSETVAAGDITADWQGRRLCDPLEPDYRGWNRCTSVLLVGGRVTLKSWAHGTGRLFNIEGPKE</sequence>
<organism evidence="1 2">
    <name type="scientific">Paracoccus onchidii</name>
    <dbReference type="NCBI Taxonomy" id="3017813"/>
    <lineage>
        <taxon>Bacteria</taxon>
        <taxon>Pseudomonadati</taxon>
        <taxon>Pseudomonadota</taxon>
        <taxon>Alphaproteobacteria</taxon>
        <taxon>Rhodobacterales</taxon>
        <taxon>Paracoccaceae</taxon>
        <taxon>Paracoccus</taxon>
    </lineage>
</organism>